<dbReference type="Gene3D" id="2.40.50.100">
    <property type="match status" value="1"/>
</dbReference>
<dbReference type="PANTHER" id="PTHR30438:SF2">
    <property type="entry name" value="MEMBRANE PROTEIN"/>
    <property type="match status" value="1"/>
</dbReference>
<comment type="caution">
    <text evidence="2">The sequence shown here is derived from an EMBL/GenBank/DDBJ whole genome shotgun (WGS) entry which is preliminary data.</text>
</comment>
<evidence type="ECO:0000313" key="2">
    <source>
        <dbReference type="EMBL" id="MEA5390462.1"/>
    </source>
</evidence>
<dbReference type="Proteomes" id="UP001304461">
    <property type="component" value="Unassembled WGS sequence"/>
</dbReference>
<name>A0ABU5RRU3_9CYAN</name>
<sequence length="306" mass="32912">MTAKLAGRLTQVLGDEGDFVVRGQVLARMDTDVLNAQLREAQADLRKATNAVETAESTVAQRRSEHTAAEAVVVQRSAQRKDALQHRRRQEQLFVKGAVSAEDLDDARAAFFGADAVVASARATATASRAAITTAGSQVIEAQSSVAAARARIEGIRSNIADSQLKAPRDGRVQYRVAQPGEVLPAGGKVLNLVDLSDVSMTFFLPTDQAGRVRLGADVHLVLDAAPRLVIPARVTFVADVAQFTPKTVETAVERQKLMFRIKARIDPALLKRHIRSVKTGLPGMAYVRLDPQAPWPAALSVTVPE</sequence>
<dbReference type="Gene3D" id="2.40.30.170">
    <property type="match status" value="1"/>
</dbReference>
<dbReference type="RefSeq" id="WP_323304565.1">
    <property type="nucleotide sequence ID" value="NZ_JAYGHX010000002.1"/>
</dbReference>
<protein>
    <submittedName>
        <fullName evidence="2">HlyD family efflux transporter periplasmic adaptor subunit</fullName>
    </submittedName>
</protein>
<dbReference type="SUPFAM" id="SSF111369">
    <property type="entry name" value="HlyD-like secretion proteins"/>
    <property type="match status" value="2"/>
</dbReference>
<reference evidence="2 3" key="1">
    <citation type="submission" date="2023-12" db="EMBL/GenBank/DDBJ databases">
        <title>Baltic Sea Cyanobacteria.</title>
        <authorList>
            <person name="Delbaje E."/>
            <person name="Fewer D.P."/>
            <person name="Shishido T.K."/>
        </authorList>
    </citation>
    <scope>NUCLEOTIDE SEQUENCE [LARGE SCALE GENOMIC DNA]</scope>
    <source>
        <strain evidence="2 3">UHCC 0139</strain>
    </source>
</reference>
<accession>A0ABU5RRU3</accession>
<evidence type="ECO:0000313" key="3">
    <source>
        <dbReference type="Proteomes" id="UP001304461"/>
    </source>
</evidence>
<keyword evidence="3" id="KW-1185">Reference proteome</keyword>
<dbReference type="EMBL" id="JAYGHX010000002">
    <property type="protein sequence ID" value="MEA5390462.1"/>
    <property type="molecule type" value="Genomic_DNA"/>
</dbReference>
<feature type="coiled-coil region" evidence="1">
    <location>
        <begin position="31"/>
        <end position="58"/>
    </location>
</feature>
<gene>
    <name evidence="2" type="ORF">VB738_04215</name>
</gene>
<evidence type="ECO:0000256" key="1">
    <source>
        <dbReference type="SAM" id="Coils"/>
    </source>
</evidence>
<keyword evidence="1" id="KW-0175">Coiled coil</keyword>
<dbReference type="Gene3D" id="1.10.287.470">
    <property type="entry name" value="Helix hairpin bin"/>
    <property type="match status" value="2"/>
</dbReference>
<organism evidence="2 3">
    <name type="scientific">Cyanobium gracile UHCC 0139</name>
    <dbReference type="NCBI Taxonomy" id="3110308"/>
    <lineage>
        <taxon>Bacteria</taxon>
        <taxon>Bacillati</taxon>
        <taxon>Cyanobacteriota</taxon>
        <taxon>Cyanophyceae</taxon>
        <taxon>Synechococcales</taxon>
        <taxon>Prochlorococcaceae</taxon>
        <taxon>Cyanobium</taxon>
    </lineage>
</organism>
<proteinExistence type="predicted"/>
<dbReference type="PANTHER" id="PTHR30438">
    <property type="entry name" value="36 KDA ANTIGEN-RELATED"/>
    <property type="match status" value="1"/>
</dbReference>